<accession>A0ABW5XMR2</accession>
<keyword evidence="2" id="KW-1185">Reference proteome</keyword>
<organism evidence="1 2">
    <name type="scientific">Mucilaginibacter antarcticus</name>
    <dbReference type="NCBI Taxonomy" id="1855725"/>
    <lineage>
        <taxon>Bacteria</taxon>
        <taxon>Pseudomonadati</taxon>
        <taxon>Bacteroidota</taxon>
        <taxon>Sphingobacteriia</taxon>
        <taxon>Sphingobacteriales</taxon>
        <taxon>Sphingobacteriaceae</taxon>
        <taxon>Mucilaginibacter</taxon>
    </lineage>
</organism>
<evidence type="ECO:0000313" key="2">
    <source>
        <dbReference type="Proteomes" id="UP001597601"/>
    </source>
</evidence>
<dbReference type="RefSeq" id="WP_377123302.1">
    <property type="nucleotide sequence ID" value="NZ_JBHUHN010000001.1"/>
</dbReference>
<name>A0ABW5XMR2_9SPHI</name>
<dbReference type="EMBL" id="JBHUON010000002">
    <property type="protein sequence ID" value="MFD2863610.1"/>
    <property type="molecule type" value="Genomic_DNA"/>
</dbReference>
<proteinExistence type="predicted"/>
<protein>
    <submittedName>
        <fullName evidence="1">Uncharacterized protein</fullName>
    </submittedName>
</protein>
<gene>
    <name evidence="1" type="ORF">ACFSYC_02820</name>
</gene>
<reference evidence="2" key="1">
    <citation type="journal article" date="2019" name="Int. J. Syst. Evol. Microbiol.">
        <title>The Global Catalogue of Microorganisms (GCM) 10K type strain sequencing project: providing services to taxonomists for standard genome sequencing and annotation.</title>
        <authorList>
            <consortium name="The Broad Institute Genomics Platform"/>
            <consortium name="The Broad Institute Genome Sequencing Center for Infectious Disease"/>
            <person name="Wu L."/>
            <person name="Ma J."/>
        </authorList>
    </citation>
    <scope>NUCLEOTIDE SEQUENCE [LARGE SCALE GENOMIC DNA]</scope>
    <source>
        <strain evidence="2">KCTC 52232</strain>
    </source>
</reference>
<comment type="caution">
    <text evidence="1">The sequence shown here is derived from an EMBL/GenBank/DDBJ whole genome shotgun (WGS) entry which is preliminary data.</text>
</comment>
<sequence length="79" mass="8837">MEQTDIKEIVKESLDLLKEKIVVAFANDDTEDVEKEINASTDAIAKMIANLEGLAFDAGRMQEDDGSFSFNDFNDFQNS</sequence>
<dbReference type="Proteomes" id="UP001597601">
    <property type="component" value="Unassembled WGS sequence"/>
</dbReference>
<evidence type="ECO:0000313" key="1">
    <source>
        <dbReference type="EMBL" id="MFD2863610.1"/>
    </source>
</evidence>